<evidence type="ECO:0000256" key="6">
    <source>
        <dbReference type="ARBA" id="ARBA00022840"/>
    </source>
</evidence>
<keyword evidence="5" id="KW-0418">Kinase</keyword>
<dbReference type="InterPro" id="IPR008271">
    <property type="entry name" value="Ser/Thr_kinase_AS"/>
</dbReference>
<keyword evidence="6 7" id="KW-0067">ATP-binding</keyword>
<feature type="transmembrane region" description="Helical" evidence="9">
    <location>
        <begin position="529"/>
        <end position="548"/>
    </location>
</feature>
<evidence type="ECO:0000256" key="8">
    <source>
        <dbReference type="SAM" id="MobiDB-lite"/>
    </source>
</evidence>
<dbReference type="PROSITE" id="PS00108">
    <property type="entry name" value="PROTEIN_KINASE_ST"/>
    <property type="match status" value="1"/>
</dbReference>
<feature type="domain" description="Protein kinase" evidence="10">
    <location>
        <begin position="152"/>
        <end position="428"/>
    </location>
</feature>
<keyword evidence="9" id="KW-1133">Transmembrane helix</keyword>
<gene>
    <name evidence="11" type="ORF">FTUN_4972</name>
</gene>
<feature type="region of interest" description="Disordered" evidence="8">
    <location>
        <begin position="41"/>
        <end position="145"/>
    </location>
</feature>
<proteinExistence type="predicted"/>
<evidence type="ECO:0000313" key="12">
    <source>
        <dbReference type="Proteomes" id="UP000503447"/>
    </source>
</evidence>
<accession>A0A6M5YTP4</accession>
<dbReference type="GO" id="GO:0004674">
    <property type="term" value="F:protein serine/threonine kinase activity"/>
    <property type="evidence" value="ECO:0007669"/>
    <property type="project" value="UniProtKB-KW"/>
</dbReference>
<dbReference type="EMBL" id="CP053452">
    <property type="protein sequence ID" value="QJW97398.1"/>
    <property type="molecule type" value="Genomic_DNA"/>
</dbReference>
<evidence type="ECO:0000259" key="10">
    <source>
        <dbReference type="PROSITE" id="PS50011"/>
    </source>
</evidence>
<dbReference type="SMART" id="SM00220">
    <property type="entry name" value="S_TKc"/>
    <property type="match status" value="1"/>
</dbReference>
<evidence type="ECO:0000256" key="1">
    <source>
        <dbReference type="ARBA" id="ARBA00012513"/>
    </source>
</evidence>
<evidence type="ECO:0000256" key="3">
    <source>
        <dbReference type="ARBA" id="ARBA00022679"/>
    </source>
</evidence>
<dbReference type="PANTHER" id="PTHR43289:SF6">
    <property type="entry name" value="SERINE_THREONINE-PROTEIN KINASE NEKL-3"/>
    <property type="match status" value="1"/>
</dbReference>
<name>A0A6M5YTP4_9BACT</name>
<reference evidence="12" key="1">
    <citation type="submission" date="2020-05" db="EMBL/GenBank/DDBJ databases">
        <title>Frigoriglobus tundricola gen. nov., sp. nov., a psychrotolerant cellulolytic planctomycete of the family Gemmataceae with two divergent copies of 16S rRNA gene.</title>
        <authorList>
            <person name="Kulichevskaya I.S."/>
            <person name="Ivanova A.A."/>
            <person name="Naumoff D.G."/>
            <person name="Beletsky A.V."/>
            <person name="Rijpstra W.I.C."/>
            <person name="Sinninghe Damste J.S."/>
            <person name="Mardanov A.V."/>
            <person name="Ravin N.V."/>
            <person name="Dedysh S.N."/>
        </authorList>
    </citation>
    <scope>NUCLEOTIDE SEQUENCE [LARGE SCALE GENOMIC DNA]</scope>
    <source>
        <strain evidence="12">PL17</strain>
    </source>
</reference>
<dbReference type="FunFam" id="1.10.510.10:FF:000021">
    <property type="entry name" value="Serine/threonine protein kinase"/>
    <property type="match status" value="1"/>
</dbReference>
<feature type="transmembrane region" description="Helical" evidence="9">
    <location>
        <begin position="495"/>
        <end position="517"/>
    </location>
</feature>
<dbReference type="Gene3D" id="1.10.510.10">
    <property type="entry name" value="Transferase(Phosphotransferase) domain 1"/>
    <property type="match status" value="1"/>
</dbReference>
<feature type="transmembrane region" description="Helical" evidence="9">
    <location>
        <begin position="554"/>
        <end position="571"/>
    </location>
</feature>
<dbReference type="CDD" id="cd14014">
    <property type="entry name" value="STKc_PknB_like"/>
    <property type="match status" value="1"/>
</dbReference>
<sequence>MIDCPSCLREIRLPDRAPGRYKHICPSCQHAFVVAVPARGSGPARNRIEDGPKARPAPKPKRAGAAPNSNGRPKPRPVGRAGDPARTTAVPVVEEEDDFSISAPGPHAPVGGGRSDDGDDADDFSVAATKPAEDPPAAEPGTGDIPARLGGYEVLEVLGKGGMGAVLLGRQISLNRKVAIKVMRPEIAQNPTFVARFTREAYAAAQLTHHNVVQIYDIGEDKGQHFFSMEFVHGRSLMDLLQEQGRLGPEAAVGYALQAARGLRQGHNQGMVHRDVKPANLLVNGEGIVKVADLGLVKLPSDGADGDADLSALAGGGADLTGAGMAVGTPAFMAPEQATGSAAVDARADVYSLGCTLYTLVTGRPPFAGASAPEVMSKHLTEPVVPPEAIVKRVPGALSAILMTMLAKDPDERYQSMDEVIAALEGFLGMPRSGTFDPSDHEAEQLERLTAEFQAQAGGGRKRVLAIGFLVACAGGIVAAAALGKPVAAVKALFLLGLAPVAYFVVHGLLTGGVVFARTRALAFGMRPFDWLMIVAGAGLLLGTLYLFGLHVVWVKLCLLSVLLAFYLWLLTDRVREEALREPLRNARLLCRLLRRHGLSEEQLREFVCKYGGPGWEPFFEALFGFEAKLAARALRAGAPPGRGSGTPSGASRSWRGPTPGWRPGGRPANSGTSRASK</sequence>
<dbReference type="EC" id="2.7.11.1" evidence="1"/>
<keyword evidence="9" id="KW-0472">Membrane</keyword>
<dbReference type="PANTHER" id="PTHR43289">
    <property type="entry name" value="MITOGEN-ACTIVATED PROTEIN KINASE KINASE KINASE 20-RELATED"/>
    <property type="match status" value="1"/>
</dbReference>
<evidence type="ECO:0000256" key="2">
    <source>
        <dbReference type="ARBA" id="ARBA00022527"/>
    </source>
</evidence>
<feature type="binding site" evidence="7">
    <location>
        <position position="181"/>
    </location>
    <ligand>
        <name>ATP</name>
        <dbReference type="ChEBI" id="CHEBI:30616"/>
    </ligand>
</feature>
<feature type="transmembrane region" description="Helical" evidence="9">
    <location>
        <begin position="464"/>
        <end position="483"/>
    </location>
</feature>
<feature type="region of interest" description="Disordered" evidence="8">
    <location>
        <begin position="638"/>
        <end position="678"/>
    </location>
</feature>
<protein>
    <recommendedName>
        <fullName evidence="1">non-specific serine/threonine protein kinase</fullName>
        <ecNumber evidence="1">2.7.11.1</ecNumber>
    </recommendedName>
</protein>
<dbReference type="InterPro" id="IPR011009">
    <property type="entry name" value="Kinase-like_dom_sf"/>
</dbReference>
<dbReference type="KEGG" id="ftj:FTUN_4972"/>
<dbReference type="GO" id="GO:0005524">
    <property type="term" value="F:ATP binding"/>
    <property type="evidence" value="ECO:0007669"/>
    <property type="project" value="UniProtKB-UniRule"/>
</dbReference>
<dbReference type="Gene3D" id="3.30.200.20">
    <property type="entry name" value="Phosphorylase Kinase, domain 1"/>
    <property type="match status" value="1"/>
</dbReference>
<dbReference type="PROSITE" id="PS00107">
    <property type="entry name" value="PROTEIN_KINASE_ATP"/>
    <property type="match status" value="1"/>
</dbReference>
<dbReference type="InterPro" id="IPR000719">
    <property type="entry name" value="Prot_kinase_dom"/>
</dbReference>
<dbReference type="InterPro" id="IPR036259">
    <property type="entry name" value="MFS_trans_sf"/>
</dbReference>
<keyword evidence="12" id="KW-1185">Reference proteome</keyword>
<keyword evidence="4 7" id="KW-0547">Nucleotide-binding</keyword>
<organism evidence="11 12">
    <name type="scientific">Frigoriglobus tundricola</name>
    <dbReference type="NCBI Taxonomy" id="2774151"/>
    <lineage>
        <taxon>Bacteria</taxon>
        <taxon>Pseudomonadati</taxon>
        <taxon>Planctomycetota</taxon>
        <taxon>Planctomycetia</taxon>
        <taxon>Gemmatales</taxon>
        <taxon>Gemmataceae</taxon>
        <taxon>Frigoriglobus</taxon>
    </lineage>
</organism>
<dbReference type="Pfam" id="PF00069">
    <property type="entry name" value="Pkinase"/>
    <property type="match status" value="1"/>
</dbReference>
<dbReference type="AlphaFoldDB" id="A0A6M5YTP4"/>
<keyword evidence="9" id="KW-0812">Transmembrane</keyword>
<evidence type="ECO:0000256" key="5">
    <source>
        <dbReference type="ARBA" id="ARBA00022777"/>
    </source>
</evidence>
<dbReference type="PROSITE" id="PS50011">
    <property type="entry name" value="PROTEIN_KINASE_DOM"/>
    <property type="match status" value="1"/>
</dbReference>
<dbReference type="SUPFAM" id="SSF103473">
    <property type="entry name" value="MFS general substrate transporter"/>
    <property type="match status" value="1"/>
</dbReference>
<evidence type="ECO:0000313" key="11">
    <source>
        <dbReference type="EMBL" id="QJW97398.1"/>
    </source>
</evidence>
<evidence type="ECO:0000256" key="7">
    <source>
        <dbReference type="PROSITE-ProRule" id="PRU10141"/>
    </source>
</evidence>
<dbReference type="SUPFAM" id="SSF56112">
    <property type="entry name" value="Protein kinase-like (PK-like)"/>
    <property type="match status" value="1"/>
</dbReference>
<keyword evidence="2" id="KW-0723">Serine/threonine-protein kinase</keyword>
<evidence type="ECO:0000256" key="4">
    <source>
        <dbReference type="ARBA" id="ARBA00022741"/>
    </source>
</evidence>
<dbReference type="Proteomes" id="UP000503447">
    <property type="component" value="Chromosome"/>
</dbReference>
<evidence type="ECO:0000256" key="9">
    <source>
        <dbReference type="SAM" id="Phobius"/>
    </source>
</evidence>
<dbReference type="InterPro" id="IPR017441">
    <property type="entry name" value="Protein_kinase_ATP_BS"/>
</dbReference>
<feature type="compositionally biased region" description="Low complexity" evidence="8">
    <location>
        <begin position="648"/>
        <end position="668"/>
    </location>
</feature>
<keyword evidence="3" id="KW-0808">Transferase</keyword>